<name>A0ABM0LY34_SACKO</name>
<organism evidence="4 5">
    <name type="scientific">Saccoglossus kowalevskii</name>
    <name type="common">Acorn worm</name>
    <dbReference type="NCBI Taxonomy" id="10224"/>
    <lineage>
        <taxon>Eukaryota</taxon>
        <taxon>Metazoa</taxon>
        <taxon>Hemichordata</taxon>
        <taxon>Enteropneusta</taxon>
        <taxon>Harrimaniidae</taxon>
        <taxon>Saccoglossus</taxon>
    </lineage>
</organism>
<keyword evidence="4" id="KW-1185">Reference proteome</keyword>
<evidence type="ECO:0000256" key="2">
    <source>
        <dbReference type="ARBA" id="ARBA00022723"/>
    </source>
</evidence>
<evidence type="ECO:0000256" key="1">
    <source>
        <dbReference type="ARBA" id="ARBA00010617"/>
    </source>
</evidence>
<evidence type="ECO:0000256" key="3">
    <source>
        <dbReference type="ARBA" id="ARBA00023004"/>
    </source>
</evidence>
<protein>
    <submittedName>
        <fullName evidence="5">Cytochrome P450 2J6-like</fullName>
    </submittedName>
</protein>
<gene>
    <name evidence="5" type="primary">LOC102806932</name>
</gene>
<dbReference type="InterPro" id="IPR050182">
    <property type="entry name" value="Cytochrome_P450_fam2"/>
</dbReference>
<dbReference type="InterPro" id="IPR036396">
    <property type="entry name" value="Cyt_P450_sf"/>
</dbReference>
<dbReference type="PANTHER" id="PTHR24300">
    <property type="entry name" value="CYTOCHROME P450 508A4-RELATED"/>
    <property type="match status" value="1"/>
</dbReference>
<sequence>LINAEYNDVWKEERRFTLMALRKCGMGSLRMEEKILREIKYMMADIDERINQPIDLLHLLSQTPANVVSTIVFGKRFEHEDPMFLKLLDLQFVFTTKVNRLGASNLFPALRFVPGMKYSNELHSTVDNAAQIFRKYIEDHRKKFDSNSEPQCFIDMAISHIETLGDRTTMTYDSLSYTLWDLFSAGTETISMTLSWAILYMMLNPKIQYKLQAEIDDVVGASRPVSTTDRP</sequence>
<dbReference type="Gene3D" id="1.10.630.10">
    <property type="entry name" value="Cytochrome P450"/>
    <property type="match status" value="1"/>
</dbReference>
<dbReference type="RefSeq" id="XP_006812675.1">
    <property type="nucleotide sequence ID" value="XM_006812612.1"/>
</dbReference>
<evidence type="ECO:0000313" key="5">
    <source>
        <dbReference type="RefSeq" id="XP_006812675.1"/>
    </source>
</evidence>
<dbReference type="InterPro" id="IPR002401">
    <property type="entry name" value="Cyt_P450_E_grp-I"/>
</dbReference>
<dbReference type="PANTHER" id="PTHR24300:SF403">
    <property type="entry name" value="CYTOCHROME P450 306A1"/>
    <property type="match status" value="1"/>
</dbReference>
<comment type="similarity">
    <text evidence="1">Belongs to the cytochrome P450 family.</text>
</comment>
<keyword evidence="3" id="KW-0408">Iron</keyword>
<reference evidence="5" key="1">
    <citation type="submission" date="2025-08" db="UniProtKB">
        <authorList>
            <consortium name="RefSeq"/>
        </authorList>
    </citation>
    <scope>IDENTIFICATION</scope>
    <source>
        <tissue evidence="5">Testes</tissue>
    </source>
</reference>
<dbReference type="Pfam" id="PF00067">
    <property type="entry name" value="p450"/>
    <property type="match status" value="1"/>
</dbReference>
<dbReference type="GeneID" id="102806932"/>
<keyword evidence="2" id="KW-0479">Metal-binding</keyword>
<proteinExistence type="inferred from homology"/>
<feature type="non-terminal residue" evidence="5">
    <location>
        <position position="1"/>
    </location>
</feature>
<dbReference type="PRINTS" id="PR00463">
    <property type="entry name" value="EP450I"/>
</dbReference>
<accession>A0ABM0LY34</accession>
<feature type="non-terminal residue" evidence="5">
    <location>
        <position position="231"/>
    </location>
</feature>
<dbReference type="SUPFAM" id="SSF48264">
    <property type="entry name" value="Cytochrome P450"/>
    <property type="match status" value="1"/>
</dbReference>
<dbReference type="Proteomes" id="UP000694865">
    <property type="component" value="Unplaced"/>
</dbReference>
<dbReference type="InterPro" id="IPR001128">
    <property type="entry name" value="Cyt_P450"/>
</dbReference>
<evidence type="ECO:0000313" key="4">
    <source>
        <dbReference type="Proteomes" id="UP000694865"/>
    </source>
</evidence>